<proteinExistence type="predicted"/>
<feature type="compositionally biased region" description="Low complexity" evidence="1">
    <location>
        <begin position="1078"/>
        <end position="1095"/>
    </location>
</feature>
<comment type="caution">
    <text evidence="2">The sequence shown here is derived from an EMBL/GenBank/DDBJ whole genome shotgun (WGS) entry which is preliminary data.</text>
</comment>
<keyword evidence="3" id="KW-1185">Reference proteome</keyword>
<evidence type="ECO:0000313" key="3">
    <source>
        <dbReference type="Proteomes" id="UP000075714"/>
    </source>
</evidence>
<dbReference type="SMART" id="SM01301">
    <property type="entry name" value="PTPlike_phytase"/>
    <property type="match status" value="3"/>
</dbReference>
<dbReference type="InterPro" id="IPR050561">
    <property type="entry name" value="PTP"/>
</dbReference>
<dbReference type="Proteomes" id="UP000075714">
    <property type="component" value="Unassembled WGS sequence"/>
</dbReference>
<feature type="region of interest" description="Disordered" evidence="1">
    <location>
        <begin position="733"/>
        <end position="755"/>
    </location>
</feature>
<protein>
    <recommendedName>
        <fullName evidence="4">Tyrosine specific protein phosphatases domain-containing protein</fullName>
    </recommendedName>
</protein>
<reference evidence="3" key="1">
    <citation type="journal article" date="2016" name="Nat. Commun.">
        <title>The Gonium pectorale genome demonstrates co-option of cell cycle regulation during the evolution of multicellularity.</title>
        <authorList>
            <person name="Hanschen E.R."/>
            <person name="Marriage T.N."/>
            <person name="Ferris P.J."/>
            <person name="Hamaji T."/>
            <person name="Toyoda A."/>
            <person name="Fujiyama A."/>
            <person name="Neme R."/>
            <person name="Noguchi H."/>
            <person name="Minakuchi Y."/>
            <person name="Suzuki M."/>
            <person name="Kawai-Toyooka H."/>
            <person name="Smith D.R."/>
            <person name="Sparks H."/>
            <person name="Anderson J."/>
            <person name="Bakaric R."/>
            <person name="Luria V."/>
            <person name="Karger A."/>
            <person name="Kirschner M.W."/>
            <person name="Durand P.M."/>
            <person name="Michod R.E."/>
            <person name="Nozaki H."/>
            <person name="Olson B.J."/>
        </authorList>
    </citation>
    <scope>NUCLEOTIDE SEQUENCE [LARGE SCALE GENOMIC DNA]</scope>
    <source>
        <strain evidence="3">NIES-2863</strain>
    </source>
</reference>
<accession>A0A150H070</accession>
<feature type="compositionally biased region" description="Low complexity" evidence="1">
    <location>
        <begin position="1103"/>
        <end position="1116"/>
    </location>
</feature>
<dbReference type="InterPro" id="IPR029021">
    <property type="entry name" value="Prot-tyrosine_phosphatase-like"/>
</dbReference>
<organism evidence="2 3">
    <name type="scientific">Gonium pectorale</name>
    <name type="common">Green alga</name>
    <dbReference type="NCBI Taxonomy" id="33097"/>
    <lineage>
        <taxon>Eukaryota</taxon>
        <taxon>Viridiplantae</taxon>
        <taxon>Chlorophyta</taxon>
        <taxon>core chlorophytes</taxon>
        <taxon>Chlorophyceae</taxon>
        <taxon>CS clade</taxon>
        <taxon>Chlamydomonadales</taxon>
        <taxon>Volvocaceae</taxon>
        <taxon>Gonium</taxon>
    </lineage>
</organism>
<evidence type="ECO:0000313" key="2">
    <source>
        <dbReference type="EMBL" id="KXZ55424.1"/>
    </source>
</evidence>
<evidence type="ECO:0000256" key="1">
    <source>
        <dbReference type="SAM" id="MobiDB-lite"/>
    </source>
</evidence>
<feature type="compositionally biased region" description="Acidic residues" evidence="1">
    <location>
        <begin position="738"/>
        <end position="752"/>
    </location>
</feature>
<sequence>MSTPGPKVPEALPAPEEVIASRAGDVLIKHTTLKADHFPSCHNTKLVPILEGAPNFRQIPGVPVYGVAIPTVTGLRSALNAVVGVNRGSRKVYWQNMREEPLVFINGHPFVVREADQPFCNLEYTGIDRSRVEDMERRLKEDIMAEATQFGNRILVKHENMDLSLYDHWEPVTAADVQTPNEVYAELRADGYAIDYLRVPVTDEKAPKDSDFDMLISRIWPTLGSSAFIFNCQMGRGRTTTGTIIGTLLYLRKMGAFPPGANNLMASAGSAPAPEPPAWFPAALAATPPVGEQTRDKLKWGMYDVVRSLLRVLENGVEGKAVLDAVIDAASQMQNLREAIGSYRSRILKEMRERQRASLMAVCLEYLERYYMLIAFASYLYSPSFNPDLPTQSSFADWMASRPELRSILMRLLRRNSMAALDLHVPAEAAAIAPSAEGLPGPERPLPGSTSSDVLAARSGAVLGPFTILKEDQFPGMRSSKVPQPIEGAPNFRGLPGMPIFGSGMPTIEGIVAVLRFVSGSTSPAASKRVHALWINMREEPVVYVKGRPFVLREERRPLKNMAEYAGIDAERVASMEERLKRDVLAEAEKFGGRILLAFESTEADHYGELSDVWESIGGPEDVQTSAEVYANLTSQGFAVQYFRVPVTDGTSPSAADVEAILRSILDWGLENPVIFNCQLGIGRTTTGMVIAGLVHLYSTGSLSLGDPARTESMLLEGMDNDALRQFVLDGVSPRSEAEEDVDGEHRDEEDEHEPKVWDLEPEEVELQRSLAGGGYVGVRKVARLLEEGDSAKRVVDQIIDAASDVINLRVAIMKYRKPRSSYKYIRPEMQQRHAAFKRGSAYLERYCLLIAFASYLENVGPEAARFEDWLASRPDLRAAFATIHENPGAALEPVPVAKLPALYKALSGEGGDVNQRAVLGRRKGRTLTKRTILKSYLLPPAHGAAEEGPIPLHVQAGSFPVYCVGNVPSSELAALLRHLGTGPDGSGSTHVVVTDVREELVVYVNGTPYMRRELEMPAAAMHHAGIHASQLQAGRELETLLKEDVQDEAAVWGGRILLHKELAMAPQPQPQGGAGAGAAQRTPATPPRADANGAPPSPSPSPAANGSSPTAAAPSTPAPAPGGPGSPEPSATPDVSAATPGPAAAAVTAAKPDDVTRLVDLYPGTSVAPFWEEVDSDAPAALLTPLELMQQLEEAGYRLSYRRIPLSRERTPEAADVDALHSQLAEAPAATAEAGGGGAVVHLILSRTPTGSSARFVAALAGAYLSAPPGGRMASRASVSALGQAGLSGGGGLFSLTLDGAAGEYRGIMSLCRLLPGGFEAKRAVDSAIGAMASEVGDLLLDIHTCKAQAEAPAPALSASTASHPAGSSGGGAPPHAVVAAPLGPQFAARQLGLHYLKRYFLLITYRCYLDHAAYRASSFADWVREQPELHHLAHHLTLDT</sequence>
<name>A0A150H070_GONPE</name>
<dbReference type="Gene3D" id="3.90.190.10">
    <property type="entry name" value="Protein tyrosine phosphatase superfamily"/>
    <property type="match status" value="3"/>
</dbReference>
<dbReference type="Pfam" id="PF14566">
    <property type="entry name" value="PTPlike_phytase"/>
    <property type="match status" value="4"/>
</dbReference>
<dbReference type="PANTHER" id="PTHR23339">
    <property type="entry name" value="TYROSINE SPECIFIC PROTEIN PHOSPHATASE AND DUAL SPECIFICITY PROTEIN PHOSPHATASE"/>
    <property type="match status" value="1"/>
</dbReference>
<dbReference type="EMBL" id="LSYV01000004">
    <property type="protein sequence ID" value="KXZ55424.1"/>
    <property type="molecule type" value="Genomic_DNA"/>
</dbReference>
<dbReference type="SUPFAM" id="SSF52799">
    <property type="entry name" value="(Phosphotyrosine protein) phosphatases II"/>
    <property type="match status" value="2"/>
</dbReference>
<feature type="region of interest" description="Disordered" evidence="1">
    <location>
        <begin position="1067"/>
        <end position="1149"/>
    </location>
</feature>
<gene>
    <name evidence="2" type="ORF">GPECTOR_3g75</name>
</gene>
<feature type="compositionally biased region" description="Pro residues" evidence="1">
    <location>
        <begin position="1117"/>
        <end position="1128"/>
    </location>
</feature>
<feature type="compositionally biased region" description="Low complexity" evidence="1">
    <location>
        <begin position="1129"/>
        <end position="1149"/>
    </location>
</feature>
<dbReference type="CDD" id="cd14496">
    <property type="entry name" value="PTP_paladin"/>
    <property type="match status" value="1"/>
</dbReference>
<evidence type="ECO:0008006" key="4">
    <source>
        <dbReference type="Google" id="ProtNLM"/>
    </source>
</evidence>
<dbReference type="OrthoDB" id="66369at2759"/>